<evidence type="ECO:0000313" key="4">
    <source>
        <dbReference type="Proteomes" id="UP001216150"/>
    </source>
</evidence>
<accession>A0AAD6GN42</accession>
<sequence>MVNTMVTPSTAVALLALAAGNGAAAMAVSSTSPSSSPRPTGTSYPSGFEIKKSWGHLSPFDDAHQFGVEKGFPVECELSQVHVLHRHAQRYPTSWPTDGGGLDDFAYKVGNYSKKNPDKKIATGPLSFINEWEYLMGKDLLLPSGAATEATAGALFWSEYGRLLYRAGAGDAIYDPSMNTFSNGTQRPKPIFRTTSYPRILESARWWLSGFFGNTGANSSYASYDLVVIPEEDNFNNTLSSTSTCTNGSSSGDNSVEQFIPSFTQNALHRLQGYFPSDFNLTTSDVYAMLTMCPYEYATLGRSSFCAIFTEQEWRDFEYSLDMSFYGNFGFGAPSGRAQGIGYVQELAARLQSRLIYSSNSSINYTYDDNTKEFPLHQPLYMDMSHDNVIISTLTALGADFFKYGPHGMPGSVPHAVPRNFILSQVVPFGARLFSEIWTCPKDAKFDHLQEMKYKNPDLSSESHTTDYIRFVLNNAPMSTKGMKGCEGSVNGFCPLKSFLDSVPGLVDEAMYQEACFGNYNITSQVGNGQPIDP</sequence>
<comment type="caution">
    <text evidence="3">The sequence shown here is derived from an EMBL/GenBank/DDBJ whole genome shotgun (WGS) entry which is preliminary data.</text>
</comment>
<dbReference type="Pfam" id="PF00328">
    <property type="entry name" value="His_Phos_2"/>
    <property type="match status" value="1"/>
</dbReference>
<evidence type="ECO:0000313" key="3">
    <source>
        <dbReference type="EMBL" id="KAJ5573304.1"/>
    </source>
</evidence>
<evidence type="ECO:0000256" key="2">
    <source>
        <dbReference type="SAM" id="SignalP"/>
    </source>
</evidence>
<dbReference type="AlphaFoldDB" id="A0AAD6GN42"/>
<dbReference type="CDD" id="cd07061">
    <property type="entry name" value="HP_HAP_like"/>
    <property type="match status" value="1"/>
</dbReference>
<reference evidence="3 4" key="1">
    <citation type="journal article" date="2023" name="IMA Fungus">
        <title>Comparative genomic study of the Penicillium genus elucidates a diverse pangenome and 15 lateral gene transfer events.</title>
        <authorList>
            <person name="Petersen C."/>
            <person name="Sorensen T."/>
            <person name="Nielsen M.R."/>
            <person name="Sondergaard T.E."/>
            <person name="Sorensen J.L."/>
            <person name="Fitzpatrick D.A."/>
            <person name="Frisvad J.C."/>
            <person name="Nielsen K.L."/>
        </authorList>
    </citation>
    <scope>NUCLEOTIDE SEQUENCE [LARGE SCALE GENOMIC DNA]</scope>
    <source>
        <strain evidence="3 4">IBT 29057</strain>
    </source>
</reference>
<evidence type="ECO:0008006" key="5">
    <source>
        <dbReference type="Google" id="ProtNLM"/>
    </source>
</evidence>
<proteinExistence type="predicted"/>
<dbReference type="SUPFAM" id="SSF53254">
    <property type="entry name" value="Phosphoglycerate mutase-like"/>
    <property type="match status" value="1"/>
</dbReference>
<evidence type="ECO:0000256" key="1">
    <source>
        <dbReference type="ARBA" id="ARBA00022801"/>
    </source>
</evidence>
<dbReference type="Gene3D" id="3.40.50.1240">
    <property type="entry name" value="Phosphoglycerate mutase-like"/>
    <property type="match status" value="1"/>
</dbReference>
<keyword evidence="1" id="KW-0378">Hydrolase</keyword>
<dbReference type="PANTHER" id="PTHR20963:SF43">
    <property type="entry name" value="PUTATIVE (AFU_ORTHOLOGUE AFUA_7G01240)-RELATED"/>
    <property type="match status" value="1"/>
</dbReference>
<feature type="signal peptide" evidence="2">
    <location>
        <begin position="1"/>
        <end position="25"/>
    </location>
</feature>
<dbReference type="Proteomes" id="UP001216150">
    <property type="component" value="Unassembled WGS sequence"/>
</dbReference>
<dbReference type="PANTHER" id="PTHR20963">
    <property type="entry name" value="MULTIPLE INOSITOL POLYPHOSPHATE PHOSPHATASE-RELATED"/>
    <property type="match status" value="1"/>
</dbReference>
<dbReference type="InterPro" id="IPR000560">
    <property type="entry name" value="His_Pase_clade-2"/>
</dbReference>
<keyword evidence="2" id="KW-0732">Signal</keyword>
<dbReference type="FunFam" id="3.40.50.1240:FF:000045">
    <property type="entry name" value="Extracellular phytase, putative"/>
    <property type="match status" value="1"/>
</dbReference>
<organism evidence="3 4">
    <name type="scientific">Penicillium hetheringtonii</name>
    <dbReference type="NCBI Taxonomy" id="911720"/>
    <lineage>
        <taxon>Eukaryota</taxon>
        <taxon>Fungi</taxon>
        <taxon>Dikarya</taxon>
        <taxon>Ascomycota</taxon>
        <taxon>Pezizomycotina</taxon>
        <taxon>Eurotiomycetes</taxon>
        <taxon>Eurotiomycetidae</taxon>
        <taxon>Eurotiales</taxon>
        <taxon>Aspergillaceae</taxon>
        <taxon>Penicillium</taxon>
    </lineage>
</organism>
<dbReference type="EMBL" id="JAQJAC010000009">
    <property type="protein sequence ID" value="KAJ5573304.1"/>
    <property type="molecule type" value="Genomic_DNA"/>
</dbReference>
<name>A0AAD6GN42_9EURO</name>
<gene>
    <name evidence="3" type="ORF">N7450_010288</name>
</gene>
<keyword evidence="4" id="KW-1185">Reference proteome</keyword>
<dbReference type="GO" id="GO:0003993">
    <property type="term" value="F:acid phosphatase activity"/>
    <property type="evidence" value="ECO:0007669"/>
    <property type="project" value="TreeGrafter"/>
</dbReference>
<dbReference type="InterPro" id="IPR029033">
    <property type="entry name" value="His_PPase_superfam"/>
</dbReference>
<protein>
    <recommendedName>
        <fullName evidence="5">3-phytase</fullName>
    </recommendedName>
</protein>
<feature type="chain" id="PRO_5042062828" description="3-phytase" evidence="2">
    <location>
        <begin position="26"/>
        <end position="534"/>
    </location>
</feature>